<sequence length="112" mass="12745">IEHTMMTYVESESDDVELGSELDMMENLTLDGVSGVMDVGVTSSVAHETVTEIGITGSDHLSLSLYWLSEVSVDWRSHLLVEYSKNRHTCEILDGHIQDDNYRLEDEMIFYQ</sequence>
<evidence type="ECO:0000313" key="2">
    <source>
        <dbReference type="Proteomes" id="UP000824469"/>
    </source>
</evidence>
<protein>
    <submittedName>
        <fullName evidence="1">Uncharacterized protein</fullName>
    </submittedName>
</protein>
<reference evidence="1 2" key="1">
    <citation type="journal article" date="2021" name="Nat. Plants">
        <title>The Taxus genome provides insights into paclitaxel biosynthesis.</title>
        <authorList>
            <person name="Xiong X."/>
            <person name="Gou J."/>
            <person name="Liao Q."/>
            <person name="Li Y."/>
            <person name="Zhou Q."/>
            <person name="Bi G."/>
            <person name="Li C."/>
            <person name="Du R."/>
            <person name="Wang X."/>
            <person name="Sun T."/>
            <person name="Guo L."/>
            <person name="Liang H."/>
            <person name="Lu P."/>
            <person name="Wu Y."/>
            <person name="Zhang Z."/>
            <person name="Ro D.K."/>
            <person name="Shang Y."/>
            <person name="Huang S."/>
            <person name="Yan J."/>
        </authorList>
    </citation>
    <scope>NUCLEOTIDE SEQUENCE [LARGE SCALE GENOMIC DNA]</scope>
    <source>
        <strain evidence="1">Ta-2019</strain>
    </source>
</reference>
<dbReference type="EMBL" id="JAHRHJ020000011">
    <property type="protein sequence ID" value="KAH9295789.1"/>
    <property type="molecule type" value="Genomic_DNA"/>
</dbReference>
<accession>A0AA38CDM5</accession>
<gene>
    <name evidence="1" type="ORF">KI387_039377</name>
</gene>
<comment type="caution">
    <text evidence="1">The sequence shown here is derived from an EMBL/GenBank/DDBJ whole genome shotgun (WGS) entry which is preliminary data.</text>
</comment>
<organism evidence="1 2">
    <name type="scientific">Taxus chinensis</name>
    <name type="common">Chinese yew</name>
    <name type="synonym">Taxus wallichiana var. chinensis</name>
    <dbReference type="NCBI Taxonomy" id="29808"/>
    <lineage>
        <taxon>Eukaryota</taxon>
        <taxon>Viridiplantae</taxon>
        <taxon>Streptophyta</taxon>
        <taxon>Embryophyta</taxon>
        <taxon>Tracheophyta</taxon>
        <taxon>Spermatophyta</taxon>
        <taxon>Pinopsida</taxon>
        <taxon>Pinidae</taxon>
        <taxon>Conifers II</taxon>
        <taxon>Cupressales</taxon>
        <taxon>Taxaceae</taxon>
        <taxon>Taxus</taxon>
    </lineage>
</organism>
<dbReference type="Proteomes" id="UP000824469">
    <property type="component" value="Unassembled WGS sequence"/>
</dbReference>
<dbReference type="AlphaFoldDB" id="A0AA38CDM5"/>
<keyword evidence="2" id="KW-1185">Reference proteome</keyword>
<feature type="non-terminal residue" evidence="1">
    <location>
        <position position="112"/>
    </location>
</feature>
<proteinExistence type="predicted"/>
<name>A0AA38CDM5_TAXCH</name>
<feature type="non-terminal residue" evidence="1">
    <location>
        <position position="1"/>
    </location>
</feature>
<evidence type="ECO:0000313" key="1">
    <source>
        <dbReference type="EMBL" id="KAH9295789.1"/>
    </source>
</evidence>